<feature type="domain" description="SHSP" evidence="4">
    <location>
        <begin position="379"/>
        <end position="487"/>
    </location>
</feature>
<evidence type="ECO:0000313" key="6">
    <source>
        <dbReference type="Proteomes" id="UP001487740"/>
    </source>
</evidence>
<evidence type="ECO:0000256" key="3">
    <source>
        <dbReference type="SAM" id="MobiDB-lite"/>
    </source>
</evidence>
<evidence type="ECO:0000256" key="2">
    <source>
        <dbReference type="RuleBase" id="RU003616"/>
    </source>
</evidence>
<accession>A0AAW0UFX8</accession>
<feature type="domain" description="SHSP" evidence="4">
    <location>
        <begin position="665"/>
        <end position="774"/>
    </location>
</feature>
<feature type="domain" description="SHSP" evidence="4">
    <location>
        <begin position="95"/>
        <end position="197"/>
    </location>
</feature>
<evidence type="ECO:0000256" key="1">
    <source>
        <dbReference type="PROSITE-ProRule" id="PRU00285"/>
    </source>
</evidence>
<dbReference type="PANTHER" id="PTHR45640:SF26">
    <property type="entry name" value="RE23625P"/>
    <property type="match status" value="1"/>
</dbReference>
<name>A0AAW0UFX8_SCYPA</name>
<feature type="region of interest" description="Disordered" evidence="3">
    <location>
        <begin position="768"/>
        <end position="827"/>
    </location>
</feature>
<sequence>MTSRHSESSRTFSSRSSNNTRDRRTPDDFWDFDLPISRKGRFFDDSFFESSRFDFDKKVNEILNRWGEEERRDRWDDDDFRPSSNFNRYRNLRARDLKDDNQAMTVTSDDTAHKIVLDVQDFVNGEMKVKVTAERELAVEGRLDDKRSFRRCFSLPQNTDMDAITSVMSADGILTITAPQKGYQMKQEGQTLPVQVTSDDNTKATENSSTTAQTTVTSSTTGVKQRESQESEAQKVTEQTLQADATQGSSEVSRETQQSSQAFISSQTKSGTASSATQSSDGAIAGNEKVLEEGSQNKTIATQTSCNEQSEREEQQRDRRGGRRSTLPITKRGQFFNDSYFEDTWKYYQDAVRDVLAKWDDNSAAATDDMTCYRRLRSRDMRDENQAITSAEDSSSYKFVLDVHDFVEGGDISVNVMDETELVVEGQVERDTGDSKSSDHFLRRFVLPKDAQLDDISSVMSSDGVLTVIVPKQSSVQQVTGSSKATEKGLQQSAVQMEKLSQGSSEILSSKASVAAASSDQDVVIPVQVESSADTNKTEQAISVEKRVNFNEDDDHNKMTLNKDCAFGDNNEVDAVHRRLQEDGEEEDDSKSGMASLRRLLEEDETYIKHKNKPIPIDNKGVFFNNRDFSDWQQCFLSAVKDLLNKFNEPSSPEGDLAAYRGLRQRDLKLENQAAYVDENLQAHTIVLDVYDFLSGKVTAEVKDGRELIVRGTAQRLEGTSLITLTFVRPFRLPDNADLKNITAFLTSDGILLINVPRLKMPYELPDLGGARVREGRPRLSTPCDPCRRLSSERSLRESSSDLDGVTYRISPHRNLKGEEHSSGKRQ</sequence>
<dbReference type="SUPFAM" id="SSF49764">
    <property type="entry name" value="HSP20-like chaperones"/>
    <property type="match status" value="3"/>
</dbReference>
<dbReference type="GO" id="GO:0042026">
    <property type="term" value="P:protein refolding"/>
    <property type="evidence" value="ECO:0007669"/>
    <property type="project" value="TreeGrafter"/>
</dbReference>
<protein>
    <recommendedName>
        <fullName evidence="4">SHSP domain-containing protein</fullName>
    </recommendedName>
</protein>
<feature type="compositionally biased region" description="Basic and acidic residues" evidence="3">
    <location>
        <begin position="309"/>
        <end position="319"/>
    </location>
</feature>
<evidence type="ECO:0000259" key="4">
    <source>
        <dbReference type="PROSITE" id="PS01031"/>
    </source>
</evidence>
<gene>
    <name evidence="5" type="ORF">O3P69_004263</name>
</gene>
<dbReference type="Gene3D" id="2.60.40.790">
    <property type="match status" value="3"/>
</dbReference>
<feature type="compositionally biased region" description="Low complexity" evidence="3">
    <location>
        <begin position="205"/>
        <end position="221"/>
    </location>
</feature>
<dbReference type="InterPro" id="IPR002068">
    <property type="entry name" value="A-crystallin/Hsp20_dom"/>
</dbReference>
<organism evidence="5 6">
    <name type="scientific">Scylla paramamosain</name>
    <name type="common">Mud crab</name>
    <dbReference type="NCBI Taxonomy" id="85552"/>
    <lineage>
        <taxon>Eukaryota</taxon>
        <taxon>Metazoa</taxon>
        <taxon>Ecdysozoa</taxon>
        <taxon>Arthropoda</taxon>
        <taxon>Crustacea</taxon>
        <taxon>Multicrustacea</taxon>
        <taxon>Malacostraca</taxon>
        <taxon>Eumalacostraca</taxon>
        <taxon>Eucarida</taxon>
        <taxon>Decapoda</taxon>
        <taxon>Pleocyemata</taxon>
        <taxon>Brachyura</taxon>
        <taxon>Eubrachyura</taxon>
        <taxon>Portunoidea</taxon>
        <taxon>Portunidae</taxon>
        <taxon>Portuninae</taxon>
        <taxon>Scylla</taxon>
    </lineage>
</organism>
<dbReference type="GO" id="GO:0009408">
    <property type="term" value="P:response to heat"/>
    <property type="evidence" value="ECO:0007669"/>
    <property type="project" value="TreeGrafter"/>
</dbReference>
<dbReference type="EMBL" id="JARAKH010000012">
    <property type="protein sequence ID" value="KAK8399064.1"/>
    <property type="molecule type" value="Genomic_DNA"/>
</dbReference>
<feature type="compositionally biased region" description="Basic and acidic residues" evidence="3">
    <location>
        <begin position="786"/>
        <end position="800"/>
    </location>
</feature>
<feature type="region of interest" description="Disordered" evidence="3">
    <location>
        <begin position="198"/>
        <end position="329"/>
    </location>
</feature>
<dbReference type="PROSITE" id="PS01031">
    <property type="entry name" value="SHSP"/>
    <property type="match status" value="3"/>
</dbReference>
<evidence type="ECO:0000313" key="5">
    <source>
        <dbReference type="EMBL" id="KAK8399064.1"/>
    </source>
</evidence>
<feature type="compositionally biased region" description="Polar residues" evidence="3">
    <location>
        <begin position="236"/>
        <end position="281"/>
    </location>
</feature>
<dbReference type="GO" id="GO:0005634">
    <property type="term" value="C:nucleus"/>
    <property type="evidence" value="ECO:0007669"/>
    <property type="project" value="TreeGrafter"/>
</dbReference>
<dbReference type="AlphaFoldDB" id="A0AAW0UFX8"/>
<feature type="compositionally biased region" description="Low complexity" evidence="3">
    <location>
        <begin position="9"/>
        <end position="19"/>
    </location>
</feature>
<reference evidence="5 6" key="1">
    <citation type="submission" date="2023-03" db="EMBL/GenBank/DDBJ databases">
        <title>High-quality genome of Scylla paramamosain provides insights in environmental adaptation.</title>
        <authorList>
            <person name="Zhang L."/>
        </authorList>
    </citation>
    <scope>NUCLEOTIDE SEQUENCE [LARGE SCALE GENOMIC DNA]</scope>
    <source>
        <strain evidence="5">LZ_2023a</strain>
        <tissue evidence="5">Muscle</tissue>
    </source>
</reference>
<dbReference type="InterPro" id="IPR001436">
    <property type="entry name" value="Alpha-crystallin/sHSP_animal"/>
</dbReference>
<comment type="caution">
    <text evidence="5">The sequence shown here is derived from an EMBL/GenBank/DDBJ whole genome shotgun (WGS) entry which is preliminary data.</text>
</comment>
<keyword evidence="6" id="KW-1185">Reference proteome</keyword>
<feature type="compositionally biased region" description="Basic and acidic residues" evidence="3">
    <location>
        <begin position="224"/>
        <end position="235"/>
    </location>
</feature>
<feature type="compositionally biased region" description="Polar residues" evidence="3">
    <location>
        <begin position="294"/>
        <end position="307"/>
    </location>
</feature>
<dbReference type="GO" id="GO:0005737">
    <property type="term" value="C:cytoplasm"/>
    <property type="evidence" value="ECO:0007669"/>
    <property type="project" value="TreeGrafter"/>
</dbReference>
<proteinExistence type="inferred from homology"/>
<dbReference type="InterPro" id="IPR008978">
    <property type="entry name" value="HSP20-like_chaperone"/>
</dbReference>
<dbReference type="Pfam" id="PF00011">
    <property type="entry name" value="HSP20"/>
    <property type="match status" value="3"/>
</dbReference>
<dbReference type="GO" id="GO:0051082">
    <property type="term" value="F:unfolded protein binding"/>
    <property type="evidence" value="ECO:0007669"/>
    <property type="project" value="TreeGrafter"/>
</dbReference>
<feature type="region of interest" description="Disordered" evidence="3">
    <location>
        <begin position="1"/>
        <end position="29"/>
    </location>
</feature>
<dbReference type="PANTHER" id="PTHR45640">
    <property type="entry name" value="HEAT SHOCK PROTEIN HSP-12.2-RELATED"/>
    <property type="match status" value="1"/>
</dbReference>
<dbReference type="CDD" id="cd06526">
    <property type="entry name" value="metazoan_ACD"/>
    <property type="match status" value="3"/>
</dbReference>
<feature type="compositionally biased region" description="Basic and acidic residues" evidence="3">
    <location>
        <begin position="816"/>
        <end position="827"/>
    </location>
</feature>
<dbReference type="Proteomes" id="UP001487740">
    <property type="component" value="Unassembled WGS sequence"/>
</dbReference>
<comment type="similarity">
    <text evidence="1 2">Belongs to the small heat shock protein (HSP20) family.</text>
</comment>